<accession>A0ABM7WPA7</accession>
<evidence type="ECO:0000256" key="1">
    <source>
        <dbReference type="ARBA" id="ARBA00004496"/>
    </source>
</evidence>
<dbReference type="NCBIfam" id="NF012200">
    <property type="entry name" value="choice_anch_D"/>
    <property type="match status" value="6"/>
</dbReference>
<evidence type="ECO:0000256" key="4">
    <source>
        <dbReference type="SAM" id="SignalP"/>
    </source>
</evidence>
<dbReference type="EMBL" id="AP025591">
    <property type="protein sequence ID" value="BDG01306.1"/>
    <property type="molecule type" value="Genomic_DNA"/>
</dbReference>
<feature type="signal peptide" evidence="4">
    <location>
        <begin position="1"/>
        <end position="26"/>
    </location>
</feature>
<gene>
    <name evidence="6" type="ORF">AMOR_03020</name>
</gene>
<dbReference type="InterPro" id="IPR031549">
    <property type="entry name" value="ASH"/>
</dbReference>
<dbReference type="InterPro" id="IPR013783">
    <property type="entry name" value="Ig-like_fold"/>
</dbReference>
<feature type="domain" description="Abnormal spindle-like microcephaly-associated protein ASH" evidence="5">
    <location>
        <begin position="410"/>
        <end position="503"/>
    </location>
</feature>
<feature type="region of interest" description="Disordered" evidence="3">
    <location>
        <begin position="948"/>
        <end position="973"/>
    </location>
</feature>
<protein>
    <recommendedName>
        <fullName evidence="5">Abnormal spindle-like microcephaly-associated protein ASH domain-containing protein</fullName>
    </recommendedName>
</protein>
<keyword evidence="4" id="KW-0732">Signal</keyword>
<dbReference type="PANTHER" id="PTHR23053:SF0">
    <property type="entry name" value="HYDROCEPHALUS-INDUCING PROTEIN HOMOLOG"/>
    <property type="match status" value="1"/>
</dbReference>
<feature type="chain" id="PRO_5047203867" description="Abnormal spindle-like microcephaly-associated protein ASH domain-containing protein" evidence="4">
    <location>
        <begin position="27"/>
        <end position="1019"/>
    </location>
</feature>
<reference evidence="7" key="1">
    <citation type="journal article" date="2022" name="Int. J. Syst. Evol. Microbiol.">
        <title>Anaeromyxobacter oryzae sp. nov., Anaeromyxobacter diazotrophicus sp. nov. and Anaeromyxobacter paludicola sp. nov., isolated from paddy soils.</title>
        <authorList>
            <person name="Itoh H."/>
            <person name="Xu Z."/>
            <person name="Mise K."/>
            <person name="Masuda Y."/>
            <person name="Ushijima N."/>
            <person name="Hayakawa C."/>
            <person name="Shiratori Y."/>
            <person name="Senoo K."/>
        </authorList>
    </citation>
    <scope>NUCLEOTIDE SEQUENCE [LARGE SCALE GENOMIC DNA]</scope>
    <source>
        <strain evidence="7">Red232</strain>
    </source>
</reference>
<dbReference type="PROSITE" id="PS50194">
    <property type="entry name" value="FILAMIN_REPEAT"/>
    <property type="match status" value="1"/>
</dbReference>
<dbReference type="PANTHER" id="PTHR23053">
    <property type="entry name" value="DLEC1 DELETED IN LUNG AND ESOPHAGEAL CANCER 1"/>
    <property type="match status" value="1"/>
</dbReference>
<dbReference type="Gene3D" id="2.60.40.10">
    <property type="entry name" value="Immunoglobulins"/>
    <property type="match status" value="6"/>
</dbReference>
<name>A0ABM7WPA7_9BACT</name>
<dbReference type="Pfam" id="PF15780">
    <property type="entry name" value="ASH"/>
    <property type="match status" value="6"/>
</dbReference>
<evidence type="ECO:0000256" key="3">
    <source>
        <dbReference type="SAM" id="MobiDB-lite"/>
    </source>
</evidence>
<feature type="domain" description="Abnormal spindle-like microcephaly-associated protein ASH" evidence="5">
    <location>
        <begin position="520"/>
        <end position="609"/>
    </location>
</feature>
<evidence type="ECO:0000313" key="7">
    <source>
        <dbReference type="Proteomes" id="UP001162891"/>
    </source>
</evidence>
<feature type="domain" description="Abnormal spindle-like microcephaly-associated protein ASH" evidence="5">
    <location>
        <begin position="190"/>
        <end position="283"/>
    </location>
</feature>
<feature type="domain" description="Abnormal spindle-like microcephaly-associated protein ASH" evidence="5">
    <location>
        <begin position="736"/>
        <end position="828"/>
    </location>
</feature>
<feature type="domain" description="Abnormal spindle-like microcephaly-associated protein ASH" evidence="5">
    <location>
        <begin position="304"/>
        <end position="394"/>
    </location>
</feature>
<proteinExistence type="predicted"/>
<feature type="domain" description="Abnormal spindle-like microcephaly-associated protein ASH" evidence="5">
    <location>
        <begin position="626"/>
        <end position="718"/>
    </location>
</feature>
<organism evidence="6 7">
    <name type="scientific">Anaeromyxobacter oryzae</name>
    <dbReference type="NCBI Taxonomy" id="2918170"/>
    <lineage>
        <taxon>Bacteria</taxon>
        <taxon>Pseudomonadati</taxon>
        <taxon>Myxococcota</taxon>
        <taxon>Myxococcia</taxon>
        <taxon>Myxococcales</taxon>
        <taxon>Cystobacterineae</taxon>
        <taxon>Anaeromyxobacteraceae</taxon>
        <taxon>Anaeromyxobacter</taxon>
    </lineage>
</organism>
<evidence type="ECO:0000256" key="2">
    <source>
        <dbReference type="ARBA" id="ARBA00022490"/>
    </source>
</evidence>
<sequence length="1019" mass="99058">MGAIIRAVPTTLIFIALLLWAPHADASSSYFTSQCAPCHDAAAVGSTATTCNGCHSHGTHPDSSKSSINLTGTTNATSYAPGATVSVTINGGYRTGWVRAYLYDQTGKQLAISTGPNGMGGGASFPITLTGPAPTTPGTYTWKVAWYGNKYDASGAAFGASWTPDPNNPNHGQEIVSTNSFTVTAPSAPTVALNPGTLNFGNVNVGATGSLTTQLQNTGTAALTVSAIGRCASPATSTEFAWSSAALPITVNPGSGTTLTVTYTPTAAGGDTGCIALTTNASNGPTTNLAVNGTGVVPAAPKIAVSPTALAFGNVTSGATSAKTFTISNTGSATLTGSVARASGTSAEYTFTPATFSVAAGGSQTVTVTYAPVDTTADAGSLTVTSNDTTSPSVAVSLSGTGVAAPAPSIALSPSTLALGTVTVGSSASLTTQVKNAGTAPLNVTAANLCTGTSAEFAWSPAAPFTVAAGGSTTVTVSYKPTAAGTDSGCIAFTSNDTANPQVSLSVSGTGQAAAAPKIAVAPTSLAFGNVTVGSPSSKTFTISNSGTASLTGTVAAAAGTSAEYAFSPATINVAAGGSQVVTVTYTPTGTGTDSGALAVASNDTTSPTVSVSLSGAGVTAPAPAITLAPNALAFGSVIVGQQASLTAQIRNGGTAALSVTGIAACAGTSAEFGWSHSAPLSVAAGQSATITVTYRPTAVGTDSGCLAISSNDAASPTVNLGLSGSGAVQTAPAIALDPAALDFGTVTVGGSASKTAVVKNTGTATLNVTGIAPCSGTSSAFSWTPAAPLAVAPGQGVTVTVTYKPSTANTDSGCVAFSSNDAANPQVSLSVTGTGTQPPVPSVDADLDIDELKVPGRVDARAGASITPRIELENRSPVEGTGTATLVGTLAGVEVYRQTIPVTVPALGEGNFAFPAYDVSAGSRGTISWTATVVDQDPDVDSATGATVLAPGGGRNGWNDRGTSGGTSTTQDAVTAGAASGTAGGCNSGGTSGLLGFVVATMLLALRRRLGLAAVRSR</sequence>
<keyword evidence="2" id="KW-0963">Cytoplasm</keyword>
<dbReference type="Proteomes" id="UP001162891">
    <property type="component" value="Chromosome"/>
</dbReference>
<dbReference type="RefSeq" id="WP_248357722.1">
    <property type="nucleotide sequence ID" value="NZ_AP025591.1"/>
</dbReference>
<dbReference type="InterPro" id="IPR033305">
    <property type="entry name" value="Hydin-like"/>
</dbReference>
<dbReference type="InterPro" id="IPR017868">
    <property type="entry name" value="Filamin/ABP280_repeat-like"/>
</dbReference>
<comment type="subcellular location">
    <subcellularLocation>
        <location evidence="1">Cytoplasm</location>
    </subcellularLocation>
</comment>
<keyword evidence="7" id="KW-1185">Reference proteome</keyword>
<evidence type="ECO:0000259" key="5">
    <source>
        <dbReference type="Pfam" id="PF15780"/>
    </source>
</evidence>
<evidence type="ECO:0000313" key="6">
    <source>
        <dbReference type="EMBL" id="BDG01306.1"/>
    </source>
</evidence>